<evidence type="ECO:0000313" key="12">
    <source>
        <dbReference type="EMBL" id="CAI6371635.1"/>
    </source>
</evidence>
<dbReference type="PROSITE" id="PS00154">
    <property type="entry name" value="ATPASE_E1_E2"/>
    <property type="match status" value="1"/>
</dbReference>
<evidence type="ECO:0000256" key="7">
    <source>
        <dbReference type="ARBA" id="ARBA00022967"/>
    </source>
</evidence>
<dbReference type="PANTHER" id="PTHR24092:SF150">
    <property type="entry name" value="PHOSPHOLIPID-TRANSPORTING ATPASE"/>
    <property type="match status" value="1"/>
</dbReference>
<protein>
    <recommendedName>
        <fullName evidence="11">P-type ATPase C-terminal domain-containing protein</fullName>
    </recommendedName>
</protein>
<evidence type="ECO:0000259" key="11">
    <source>
        <dbReference type="Pfam" id="PF16212"/>
    </source>
</evidence>
<keyword evidence="13" id="KW-1185">Reference proteome</keyword>
<dbReference type="GO" id="GO:0140326">
    <property type="term" value="F:ATPase-coupled intramembrane lipid transporter activity"/>
    <property type="evidence" value="ECO:0007669"/>
    <property type="project" value="TreeGrafter"/>
</dbReference>
<dbReference type="GO" id="GO:0005886">
    <property type="term" value="C:plasma membrane"/>
    <property type="evidence" value="ECO:0007669"/>
    <property type="project" value="TreeGrafter"/>
</dbReference>
<evidence type="ECO:0000256" key="8">
    <source>
        <dbReference type="ARBA" id="ARBA00022989"/>
    </source>
</evidence>
<keyword evidence="2 10" id="KW-0812">Transmembrane</keyword>
<dbReference type="InterPro" id="IPR023299">
    <property type="entry name" value="ATPase_P-typ_cyto_dom_N"/>
</dbReference>
<keyword evidence="3" id="KW-0479">Metal-binding</keyword>
<feature type="domain" description="P-type ATPase C-terminal" evidence="11">
    <location>
        <begin position="138"/>
        <end position="310"/>
    </location>
</feature>
<evidence type="ECO:0000256" key="10">
    <source>
        <dbReference type="SAM" id="Phobius"/>
    </source>
</evidence>
<dbReference type="GO" id="GO:0046872">
    <property type="term" value="F:metal ion binding"/>
    <property type="evidence" value="ECO:0007669"/>
    <property type="project" value="UniProtKB-KW"/>
</dbReference>
<evidence type="ECO:0000313" key="13">
    <source>
        <dbReference type="Proteomes" id="UP001160148"/>
    </source>
</evidence>
<sequence>MCALCSLCGPNNNILNIGYLNKEDWFINNDIDMYQEESNTPARVRSHNLNVELAKVKYIFSDKTGTLTKNVMKLKHCSIAGELYLEGSQNKMINNSINHSTKNYILDFLRIMSVCHTVIPEKSKLTDEIVYNASSPVSLPIVMGLFLTTCSTETRLKCPQLYYQTQNVFNFKMFWIWIVNALFHSLLLFWLCLFIMRHEVIWTKGRVGDYSVFGNVIYTCTLIIVCFKSGLHIQSWSLIVDLAIWVSILLWILFIMAYNELKIILMHFTVFINVNEIIFSSSIFWITIIFTASVVLLLDIVIITIQQTLSNETMIKKNGNLEK</sequence>
<dbReference type="GO" id="GO:0005524">
    <property type="term" value="F:ATP binding"/>
    <property type="evidence" value="ECO:0007669"/>
    <property type="project" value="UniProtKB-KW"/>
</dbReference>
<feature type="transmembrane region" description="Helical" evidence="10">
    <location>
        <begin position="278"/>
        <end position="305"/>
    </location>
</feature>
<reference evidence="12 13" key="1">
    <citation type="submission" date="2023-01" db="EMBL/GenBank/DDBJ databases">
        <authorList>
            <person name="Whitehead M."/>
        </authorList>
    </citation>
    <scope>NUCLEOTIDE SEQUENCE [LARGE SCALE GENOMIC DNA]</scope>
</reference>
<feature type="transmembrane region" description="Helical" evidence="10">
    <location>
        <begin position="174"/>
        <end position="196"/>
    </location>
</feature>
<evidence type="ECO:0000256" key="9">
    <source>
        <dbReference type="ARBA" id="ARBA00023136"/>
    </source>
</evidence>
<dbReference type="Pfam" id="PF16212">
    <property type="entry name" value="PhoLip_ATPase_C"/>
    <property type="match status" value="1"/>
</dbReference>
<dbReference type="GO" id="GO:0005802">
    <property type="term" value="C:trans-Golgi network"/>
    <property type="evidence" value="ECO:0007669"/>
    <property type="project" value="TreeGrafter"/>
</dbReference>
<evidence type="ECO:0000256" key="5">
    <source>
        <dbReference type="ARBA" id="ARBA00022840"/>
    </source>
</evidence>
<dbReference type="InterPro" id="IPR023298">
    <property type="entry name" value="ATPase_P-typ_TM_dom_sf"/>
</dbReference>
<dbReference type="FunFam" id="3.40.50.1000:FF:000001">
    <property type="entry name" value="Phospholipid-transporting ATPase IC"/>
    <property type="match status" value="1"/>
</dbReference>
<dbReference type="InterPro" id="IPR032630">
    <property type="entry name" value="P_typ_ATPase_c"/>
</dbReference>
<dbReference type="SUPFAM" id="SSF81665">
    <property type="entry name" value="Calcium ATPase, transmembrane domain M"/>
    <property type="match status" value="1"/>
</dbReference>
<keyword evidence="6" id="KW-0460">Magnesium</keyword>
<evidence type="ECO:0000256" key="6">
    <source>
        <dbReference type="ARBA" id="ARBA00022842"/>
    </source>
</evidence>
<proteinExistence type="predicted"/>
<evidence type="ECO:0000256" key="2">
    <source>
        <dbReference type="ARBA" id="ARBA00022692"/>
    </source>
</evidence>
<dbReference type="InterPro" id="IPR023214">
    <property type="entry name" value="HAD_sf"/>
</dbReference>
<keyword evidence="7" id="KW-1278">Translocase</keyword>
<comment type="subcellular location">
    <subcellularLocation>
        <location evidence="1">Membrane</location>
        <topology evidence="1">Multi-pass membrane protein</topology>
    </subcellularLocation>
</comment>
<dbReference type="PANTHER" id="PTHR24092">
    <property type="entry name" value="PROBABLE PHOSPHOLIPID-TRANSPORTING ATPASE"/>
    <property type="match status" value="1"/>
</dbReference>
<dbReference type="Proteomes" id="UP001160148">
    <property type="component" value="Unassembled WGS sequence"/>
</dbReference>
<keyword evidence="8 10" id="KW-1133">Transmembrane helix</keyword>
<dbReference type="EMBL" id="CARXXK010001014">
    <property type="protein sequence ID" value="CAI6371635.1"/>
    <property type="molecule type" value="Genomic_DNA"/>
</dbReference>
<dbReference type="AlphaFoldDB" id="A0AAV0XSY9"/>
<accession>A0AAV0XSY9</accession>
<evidence type="ECO:0000256" key="1">
    <source>
        <dbReference type="ARBA" id="ARBA00004141"/>
    </source>
</evidence>
<name>A0AAV0XSY9_9HEMI</name>
<evidence type="ECO:0000256" key="4">
    <source>
        <dbReference type="ARBA" id="ARBA00022741"/>
    </source>
</evidence>
<dbReference type="Gene3D" id="3.40.1110.10">
    <property type="entry name" value="Calcium-transporting ATPase, cytoplasmic domain N"/>
    <property type="match status" value="1"/>
</dbReference>
<keyword evidence="9 10" id="KW-0472">Membrane</keyword>
<evidence type="ECO:0000256" key="3">
    <source>
        <dbReference type="ARBA" id="ARBA00022723"/>
    </source>
</evidence>
<feature type="transmembrane region" description="Helical" evidence="10">
    <location>
        <begin position="239"/>
        <end position="258"/>
    </location>
</feature>
<dbReference type="GO" id="GO:0045332">
    <property type="term" value="P:phospholipid translocation"/>
    <property type="evidence" value="ECO:0007669"/>
    <property type="project" value="TreeGrafter"/>
</dbReference>
<keyword evidence="4" id="KW-0547">Nucleotide-binding</keyword>
<keyword evidence="5" id="KW-0067">ATP-binding</keyword>
<dbReference type="InterPro" id="IPR018303">
    <property type="entry name" value="ATPase_P-typ_P_site"/>
</dbReference>
<feature type="transmembrane region" description="Helical" evidence="10">
    <location>
        <begin position="208"/>
        <end position="227"/>
    </location>
</feature>
<dbReference type="Gene3D" id="3.40.50.1000">
    <property type="entry name" value="HAD superfamily/HAD-like"/>
    <property type="match status" value="1"/>
</dbReference>
<gene>
    <name evidence="12" type="ORF">MEUPH1_LOCUS25620</name>
</gene>
<comment type="caution">
    <text evidence="12">The sequence shown here is derived from an EMBL/GenBank/DDBJ whole genome shotgun (WGS) entry which is preliminary data.</text>
</comment>
<organism evidence="12 13">
    <name type="scientific">Macrosiphum euphorbiae</name>
    <name type="common">potato aphid</name>
    <dbReference type="NCBI Taxonomy" id="13131"/>
    <lineage>
        <taxon>Eukaryota</taxon>
        <taxon>Metazoa</taxon>
        <taxon>Ecdysozoa</taxon>
        <taxon>Arthropoda</taxon>
        <taxon>Hexapoda</taxon>
        <taxon>Insecta</taxon>
        <taxon>Pterygota</taxon>
        <taxon>Neoptera</taxon>
        <taxon>Paraneoptera</taxon>
        <taxon>Hemiptera</taxon>
        <taxon>Sternorrhyncha</taxon>
        <taxon>Aphidomorpha</taxon>
        <taxon>Aphidoidea</taxon>
        <taxon>Aphididae</taxon>
        <taxon>Macrosiphini</taxon>
        <taxon>Macrosiphum</taxon>
    </lineage>
</organism>